<dbReference type="InterPro" id="IPR023393">
    <property type="entry name" value="START-like_dom_sf"/>
</dbReference>
<dbReference type="Proteomes" id="UP000218437">
    <property type="component" value="Chromosome"/>
</dbReference>
<protein>
    <submittedName>
        <fullName evidence="1">Polyketide cyclase</fullName>
    </submittedName>
</protein>
<dbReference type="KEGG" id="jsv:CNX70_11915"/>
<dbReference type="Gene3D" id="3.30.530.20">
    <property type="match status" value="1"/>
</dbReference>
<dbReference type="SUPFAM" id="SSF55961">
    <property type="entry name" value="Bet v1-like"/>
    <property type="match status" value="1"/>
</dbReference>
<gene>
    <name evidence="1" type="ORF">CNX70_11915</name>
</gene>
<organism evidence="1 2">
    <name type="scientific">Janthinobacterium svalbardensis</name>
    <dbReference type="NCBI Taxonomy" id="368607"/>
    <lineage>
        <taxon>Bacteria</taxon>
        <taxon>Pseudomonadati</taxon>
        <taxon>Pseudomonadota</taxon>
        <taxon>Betaproteobacteria</taxon>
        <taxon>Burkholderiales</taxon>
        <taxon>Oxalobacteraceae</taxon>
        <taxon>Janthinobacterium</taxon>
    </lineage>
</organism>
<dbReference type="RefSeq" id="WP_096234850.1">
    <property type="nucleotide sequence ID" value="NZ_CP023422.1"/>
</dbReference>
<proteinExistence type="predicted"/>
<sequence length="173" mass="19339">MPDSQRSYFYHNDREIPKLAHIEESIHIAVPPTLIDQIWSEVDRWHLWDPDTKQARLNGPFAAGTQGRIVPNKGMGIAMLVTERTAGRSFTVEGYIPLFRIHFEHTVAAVDGGAEVVHRVWFTGALAFLFGPGVAKQVRQGLPKTMRSLKAYAEKRHATRHDGEVDGVKATTA</sequence>
<dbReference type="AlphaFoldDB" id="A0A290WV93"/>
<name>A0A290WV93_9BURK</name>
<dbReference type="Pfam" id="PF10604">
    <property type="entry name" value="Polyketide_cyc2"/>
    <property type="match status" value="1"/>
</dbReference>
<dbReference type="EMBL" id="CP023422">
    <property type="protein sequence ID" value="ATD60792.1"/>
    <property type="molecule type" value="Genomic_DNA"/>
</dbReference>
<keyword evidence="2" id="KW-1185">Reference proteome</keyword>
<dbReference type="InterPro" id="IPR019587">
    <property type="entry name" value="Polyketide_cyclase/dehydratase"/>
</dbReference>
<evidence type="ECO:0000313" key="1">
    <source>
        <dbReference type="EMBL" id="ATD60792.1"/>
    </source>
</evidence>
<reference evidence="1 2" key="1">
    <citation type="submission" date="2017-09" db="EMBL/GenBank/DDBJ databases">
        <title>Complete genome sequence of Janthinobacterium svalbardensis PAMC 27463.</title>
        <authorList>
            <person name="Cho Y.-J."/>
            <person name="Cho A."/>
            <person name="Kim O.-S."/>
            <person name="Lee J.-I."/>
        </authorList>
    </citation>
    <scope>NUCLEOTIDE SEQUENCE [LARGE SCALE GENOMIC DNA]</scope>
    <source>
        <strain evidence="1 2">PAMC 27463</strain>
    </source>
</reference>
<accession>A0A290WV93</accession>
<evidence type="ECO:0000313" key="2">
    <source>
        <dbReference type="Proteomes" id="UP000218437"/>
    </source>
</evidence>